<name>A0A9R0I5D7_SPIOL</name>
<dbReference type="RefSeq" id="XP_021843001.1">
    <property type="nucleotide sequence ID" value="XM_021987309.2"/>
</dbReference>
<dbReference type="PANTHER" id="PTHR36482">
    <property type="entry name" value="OSJNBA0024J22.15 PROTEIN"/>
    <property type="match status" value="1"/>
</dbReference>
<dbReference type="KEGG" id="soe:110783007"/>
<dbReference type="AlphaFoldDB" id="A0A9R0I5D7"/>
<dbReference type="GeneID" id="110783007"/>
<protein>
    <submittedName>
        <fullName evidence="3">Jasmonate-induced protein homolog</fullName>
    </submittedName>
</protein>
<dbReference type="Proteomes" id="UP000813463">
    <property type="component" value="Chromosome 1"/>
</dbReference>
<sequence>MGSMLQSRAAPENCNHTAGSNDEAAKDITSTNILNETLGLNLQLLDHHVWVGSVFGTYPLTINRGATRGITTRGKPSGDPAGSKVAVVYAGSNVEDGSNNCAWLVAWHVPADGSTSSKVYVEAGDISKYSGKIDWDEVESKLDASSDQIYYMDDYTRSIASAAIVLDVITKIKVLFDVAKK</sequence>
<evidence type="ECO:0000313" key="3">
    <source>
        <dbReference type="RefSeq" id="XP_021843001.1"/>
    </source>
</evidence>
<feature type="region of interest" description="Disordered" evidence="1">
    <location>
        <begin position="1"/>
        <end position="22"/>
    </location>
</feature>
<dbReference type="InterPro" id="IPR049065">
    <property type="entry name" value="Nakanori"/>
</dbReference>
<reference evidence="2" key="1">
    <citation type="journal article" date="2021" name="Nat. Commun.">
        <title>Genomic analyses provide insights into spinach domestication and the genetic basis of agronomic traits.</title>
        <authorList>
            <person name="Cai X."/>
            <person name="Sun X."/>
            <person name="Xu C."/>
            <person name="Sun H."/>
            <person name="Wang X."/>
            <person name="Ge C."/>
            <person name="Zhang Z."/>
            <person name="Wang Q."/>
            <person name="Fei Z."/>
            <person name="Jiao C."/>
            <person name="Wang Q."/>
        </authorList>
    </citation>
    <scope>NUCLEOTIDE SEQUENCE [LARGE SCALE GENOMIC DNA]</scope>
    <source>
        <strain evidence="2">cv. Varoflay</strain>
    </source>
</reference>
<gene>
    <name evidence="3" type="primary">LOC110783007</name>
</gene>
<evidence type="ECO:0000256" key="1">
    <source>
        <dbReference type="SAM" id="MobiDB-lite"/>
    </source>
</evidence>
<dbReference type="PANTHER" id="PTHR36482:SF6">
    <property type="entry name" value="JASMONATE-INDUCED PROTEIN HOMOLOG"/>
    <property type="match status" value="1"/>
</dbReference>
<proteinExistence type="predicted"/>
<dbReference type="OrthoDB" id="1730395at2759"/>
<reference evidence="3" key="2">
    <citation type="submission" date="2025-08" db="UniProtKB">
        <authorList>
            <consortium name="RefSeq"/>
        </authorList>
    </citation>
    <scope>IDENTIFICATION</scope>
    <source>
        <tissue evidence="3">Leaf</tissue>
    </source>
</reference>
<keyword evidence="2" id="KW-1185">Reference proteome</keyword>
<accession>A0A9R0I5D7</accession>
<organism evidence="2 3">
    <name type="scientific">Spinacia oleracea</name>
    <name type="common">Spinach</name>
    <dbReference type="NCBI Taxonomy" id="3562"/>
    <lineage>
        <taxon>Eukaryota</taxon>
        <taxon>Viridiplantae</taxon>
        <taxon>Streptophyta</taxon>
        <taxon>Embryophyta</taxon>
        <taxon>Tracheophyta</taxon>
        <taxon>Spermatophyta</taxon>
        <taxon>Magnoliopsida</taxon>
        <taxon>eudicotyledons</taxon>
        <taxon>Gunneridae</taxon>
        <taxon>Pentapetalae</taxon>
        <taxon>Caryophyllales</taxon>
        <taxon>Chenopodiaceae</taxon>
        <taxon>Chenopodioideae</taxon>
        <taxon>Anserineae</taxon>
        <taxon>Spinacia</taxon>
    </lineage>
</organism>
<dbReference type="InterPro" id="IPR053085">
    <property type="entry name" value="Jasmonate-induced_protein"/>
</dbReference>
<evidence type="ECO:0000313" key="2">
    <source>
        <dbReference type="Proteomes" id="UP000813463"/>
    </source>
</evidence>
<dbReference type="Pfam" id="PF21230">
    <property type="entry name" value="Nakanori"/>
    <property type="match status" value="1"/>
</dbReference>